<dbReference type="PROSITE" id="PS50048">
    <property type="entry name" value="ZN2_CY6_FUNGAL_2"/>
    <property type="match status" value="1"/>
</dbReference>
<dbReference type="PANTHER" id="PTHR47659:SF4">
    <property type="entry name" value="ZN(II)2CYS6 TRANSCRIPTION FACTOR (EUROFUNG)"/>
    <property type="match status" value="1"/>
</dbReference>
<feature type="region of interest" description="Disordered" evidence="7">
    <location>
        <begin position="154"/>
        <end position="179"/>
    </location>
</feature>
<dbReference type="SMART" id="SM00066">
    <property type="entry name" value="GAL4"/>
    <property type="match status" value="1"/>
</dbReference>
<dbReference type="OrthoDB" id="5575144at2759"/>
<keyword evidence="3" id="KW-0805">Transcription regulation</keyword>
<evidence type="ECO:0000256" key="1">
    <source>
        <dbReference type="ARBA" id="ARBA00022723"/>
    </source>
</evidence>
<keyword evidence="5" id="KW-0804">Transcription</keyword>
<organism evidence="9 10">
    <name type="scientific">Glonium stellatum</name>
    <dbReference type="NCBI Taxonomy" id="574774"/>
    <lineage>
        <taxon>Eukaryota</taxon>
        <taxon>Fungi</taxon>
        <taxon>Dikarya</taxon>
        <taxon>Ascomycota</taxon>
        <taxon>Pezizomycotina</taxon>
        <taxon>Dothideomycetes</taxon>
        <taxon>Pleosporomycetidae</taxon>
        <taxon>Gloniales</taxon>
        <taxon>Gloniaceae</taxon>
        <taxon>Glonium</taxon>
    </lineage>
</organism>
<dbReference type="AlphaFoldDB" id="A0A8E2EY70"/>
<keyword evidence="1" id="KW-0479">Metal-binding</keyword>
<dbReference type="CDD" id="cd00067">
    <property type="entry name" value="GAL4"/>
    <property type="match status" value="1"/>
</dbReference>
<dbReference type="InterPro" id="IPR050335">
    <property type="entry name" value="ERT1_acuK_gluconeogen_tf"/>
</dbReference>
<protein>
    <recommendedName>
        <fullName evidence="8">Zn(2)-C6 fungal-type domain-containing protein</fullName>
    </recommendedName>
</protein>
<feature type="region of interest" description="Disordered" evidence="7">
    <location>
        <begin position="1"/>
        <end position="91"/>
    </location>
</feature>
<evidence type="ECO:0000256" key="4">
    <source>
        <dbReference type="ARBA" id="ARBA00023125"/>
    </source>
</evidence>
<feature type="compositionally biased region" description="Polar residues" evidence="7">
    <location>
        <begin position="589"/>
        <end position="604"/>
    </location>
</feature>
<dbReference type="EMBL" id="KV749931">
    <property type="protein sequence ID" value="OCL07051.1"/>
    <property type="molecule type" value="Genomic_DNA"/>
</dbReference>
<keyword evidence="2" id="KW-0862">Zinc</keyword>
<feature type="compositionally biased region" description="Low complexity" evidence="7">
    <location>
        <begin position="493"/>
        <end position="507"/>
    </location>
</feature>
<name>A0A8E2EY70_9PEZI</name>
<keyword evidence="6" id="KW-0539">Nucleus</keyword>
<dbReference type="Pfam" id="PF00172">
    <property type="entry name" value="Zn_clus"/>
    <property type="match status" value="1"/>
</dbReference>
<dbReference type="GO" id="GO:0000981">
    <property type="term" value="F:DNA-binding transcription factor activity, RNA polymerase II-specific"/>
    <property type="evidence" value="ECO:0007669"/>
    <property type="project" value="InterPro"/>
</dbReference>
<evidence type="ECO:0000313" key="9">
    <source>
        <dbReference type="EMBL" id="OCL07051.1"/>
    </source>
</evidence>
<dbReference type="InterPro" id="IPR001138">
    <property type="entry name" value="Zn2Cys6_DnaBD"/>
</dbReference>
<feature type="compositionally biased region" description="Low complexity" evidence="7">
    <location>
        <begin position="515"/>
        <end position="526"/>
    </location>
</feature>
<accession>A0A8E2EY70</accession>
<feature type="compositionally biased region" description="Basic and acidic residues" evidence="7">
    <location>
        <begin position="230"/>
        <end position="246"/>
    </location>
</feature>
<sequence length="676" mass="73204">MHILALPPPCTLHHTPCERRQGPGIDLVKYPQQFSPGRSGQLSYPSPPMSDTQSPTRRLAPQLEEEGQQYPSAASEPQRGDGIPQHADPRPSVLAQGFQHQHQQHYPGDAQTRASLHYQQSSVVENPAFGGVQIHQNYAFGYPSQRGGVRTFLGSQGPGPQVQPTGLSAPPPLRPNKPARRTKAHVASACVNCKKAHLSCDVQRPCGRCVTSGKQDTCKDVQHKKRGRPRLRDHEDGEFGRSDEGRTTAGQAFGTIPAAAAVAAAATATATAPTLEATPQSTIGPSLRADPHRVLRRSHRVSVSNVPQQPILQSTVTRPTSVGSFTGIAAPHYPVSPNLGYQVVPVAFLNLDLVILKSNQAFQDLVMFLGDIRGKNLADLVEIGHADALQRLRNDLRDERDEREPAYMAPITRGQPDPVQSVPETDVEQVSQGFNVRPYQLNFRLPNNQYQPLQAQVRLAKASIYFVTLVVHSPRPAGPAPLLTSYLPPPTPISSSGPAPMSASAAGVREFSQRPPSSASTSNPSSPFLNFSAIRTSLPQGTVSSPSYGGSPSYGYSPTAGPEHGYFPTIQPPSQPMTHASPYAPTSRPPSVTSEPVRRQSSLREPSHPQRLDTLQLPPIRTAQAPTASSPTGQEFVESARERTRRREASPKDSETHPGTPDAGKRRRLNIHEMLE</sequence>
<feature type="domain" description="Zn(2)-C6 fungal-type" evidence="8">
    <location>
        <begin position="189"/>
        <end position="218"/>
    </location>
</feature>
<feature type="region of interest" description="Disordered" evidence="7">
    <location>
        <begin position="211"/>
        <end position="249"/>
    </location>
</feature>
<evidence type="ECO:0000256" key="2">
    <source>
        <dbReference type="ARBA" id="ARBA00022833"/>
    </source>
</evidence>
<feature type="region of interest" description="Disordered" evidence="7">
    <location>
        <begin position="542"/>
        <end position="676"/>
    </location>
</feature>
<feature type="compositionally biased region" description="Polar residues" evidence="7">
    <location>
        <begin position="624"/>
        <end position="633"/>
    </location>
</feature>
<feature type="compositionally biased region" description="Basic and acidic residues" evidence="7">
    <location>
        <begin position="638"/>
        <end position="656"/>
    </location>
</feature>
<keyword evidence="4" id="KW-0238">DNA-binding</keyword>
<dbReference type="PANTHER" id="PTHR47659">
    <property type="entry name" value="ZN(II)2CYS6 TRANSCRIPTION FACTOR (EUROFUNG)-RELATED"/>
    <property type="match status" value="1"/>
</dbReference>
<gene>
    <name evidence="9" type="ORF">AOQ84DRAFT_65998</name>
</gene>
<evidence type="ECO:0000313" key="10">
    <source>
        <dbReference type="Proteomes" id="UP000250140"/>
    </source>
</evidence>
<evidence type="ECO:0000256" key="6">
    <source>
        <dbReference type="ARBA" id="ARBA00023242"/>
    </source>
</evidence>
<feature type="compositionally biased region" description="Pro residues" evidence="7">
    <location>
        <begin position="1"/>
        <end position="10"/>
    </location>
</feature>
<feature type="compositionally biased region" description="Polar residues" evidence="7">
    <location>
        <begin position="32"/>
        <end position="56"/>
    </location>
</feature>
<dbReference type="PROSITE" id="PS00463">
    <property type="entry name" value="ZN2_CY6_FUNGAL_1"/>
    <property type="match status" value="1"/>
</dbReference>
<keyword evidence="10" id="KW-1185">Reference proteome</keyword>
<dbReference type="GO" id="GO:0008270">
    <property type="term" value="F:zinc ion binding"/>
    <property type="evidence" value="ECO:0007669"/>
    <property type="project" value="InterPro"/>
</dbReference>
<dbReference type="SUPFAM" id="SSF57701">
    <property type="entry name" value="Zn2/Cys6 DNA-binding domain"/>
    <property type="match status" value="1"/>
</dbReference>
<evidence type="ECO:0000256" key="3">
    <source>
        <dbReference type="ARBA" id="ARBA00023015"/>
    </source>
</evidence>
<dbReference type="Proteomes" id="UP000250140">
    <property type="component" value="Unassembled WGS sequence"/>
</dbReference>
<evidence type="ECO:0000256" key="7">
    <source>
        <dbReference type="SAM" id="MobiDB-lite"/>
    </source>
</evidence>
<feature type="compositionally biased region" description="Low complexity" evidence="7">
    <location>
        <begin position="544"/>
        <end position="558"/>
    </location>
</feature>
<proteinExistence type="predicted"/>
<dbReference type="GO" id="GO:0003677">
    <property type="term" value="F:DNA binding"/>
    <property type="evidence" value="ECO:0007669"/>
    <property type="project" value="UniProtKB-KW"/>
</dbReference>
<evidence type="ECO:0000259" key="8">
    <source>
        <dbReference type="PROSITE" id="PS50048"/>
    </source>
</evidence>
<dbReference type="InterPro" id="IPR036864">
    <property type="entry name" value="Zn2-C6_fun-type_DNA-bd_sf"/>
</dbReference>
<reference evidence="9 10" key="1">
    <citation type="journal article" date="2016" name="Nat. Commun.">
        <title>Ectomycorrhizal ecology is imprinted in the genome of the dominant symbiotic fungus Cenococcum geophilum.</title>
        <authorList>
            <consortium name="DOE Joint Genome Institute"/>
            <person name="Peter M."/>
            <person name="Kohler A."/>
            <person name="Ohm R.A."/>
            <person name="Kuo A."/>
            <person name="Krutzmann J."/>
            <person name="Morin E."/>
            <person name="Arend M."/>
            <person name="Barry K.W."/>
            <person name="Binder M."/>
            <person name="Choi C."/>
            <person name="Clum A."/>
            <person name="Copeland A."/>
            <person name="Grisel N."/>
            <person name="Haridas S."/>
            <person name="Kipfer T."/>
            <person name="LaButti K."/>
            <person name="Lindquist E."/>
            <person name="Lipzen A."/>
            <person name="Maire R."/>
            <person name="Meier B."/>
            <person name="Mihaltcheva S."/>
            <person name="Molinier V."/>
            <person name="Murat C."/>
            <person name="Poggeler S."/>
            <person name="Quandt C.A."/>
            <person name="Sperisen C."/>
            <person name="Tritt A."/>
            <person name="Tisserant E."/>
            <person name="Crous P.W."/>
            <person name="Henrissat B."/>
            <person name="Nehls U."/>
            <person name="Egli S."/>
            <person name="Spatafora J.W."/>
            <person name="Grigoriev I.V."/>
            <person name="Martin F.M."/>
        </authorList>
    </citation>
    <scope>NUCLEOTIDE SEQUENCE [LARGE SCALE GENOMIC DNA]</scope>
    <source>
        <strain evidence="9 10">CBS 207.34</strain>
    </source>
</reference>
<dbReference type="Gene3D" id="4.10.240.10">
    <property type="entry name" value="Zn(2)-C6 fungal-type DNA-binding domain"/>
    <property type="match status" value="1"/>
</dbReference>
<feature type="region of interest" description="Disordered" evidence="7">
    <location>
        <begin position="493"/>
        <end position="526"/>
    </location>
</feature>
<evidence type="ECO:0000256" key="5">
    <source>
        <dbReference type="ARBA" id="ARBA00023163"/>
    </source>
</evidence>